<dbReference type="Proteomes" id="UP000606974">
    <property type="component" value="Unassembled WGS sequence"/>
</dbReference>
<feature type="region of interest" description="Disordered" evidence="1">
    <location>
        <begin position="53"/>
        <end position="89"/>
    </location>
</feature>
<organism evidence="2 3">
    <name type="scientific">Endocarpon pusillum</name>
    <dbReference type="NCBI Taxonomy" id="364733"/>
    <lineage>
        <taxon>Eukaryota</taxon>
        <taxon>Fungi</taxon>
        <taxon>Dikarya</taxon>
        <taxon>Ascomycota</taxon>
        <taxon>Pezizomycotina</taxon>
        <taxon>Eurotiomycetes</taxon>
        <taxon>Chaetothyriomycetidae</taxon>
        <taxon>Verrucariales</taxon>
        <taxon>Verrucariaceae</taxon>
        <taxon>Endocarpon</taxon>
    </lineage>
</organism>
<name>A0A8H7DWZ9_9EURO</name>
<comment type="caution">
    <text evidence="2">The sequence shown here is derived from an EMBL/GenBank/DDBJ whole genome shotgun (WGS) entry which is preliminary data.</text>
</comment>
<evidence type="ECO:0000313" key="3">
    <source>
        <dbReference type="Proteomes" id="UP000606974"/>
    </source>
</evidence>
<keyword evidence="3" id="KW-1185">Reference proteome</keyword>
<accession>A0A8H7DWZ9</accession>
<evidence type="ECO:0000256" key="1">
    <source>
        <dbReference type="SAM" id="MobiDB-lite"/>
    </source>
</evidence>
<reference evidence="2" key="1">
    <citation type="submission" date="2020-02" db="EMBL/GenBank/DDBJ databases">
        <authorList>
            <person name="Palmer J.M."/>
        </authorList>
    </citation>
    <scope>NUCLEOTIDE SEQUENCE</scope>
    <source>
        <strain evidence="2">EPUS1.4</strain>
        <tissue evidence="2">Thallus</tissue>
    </source>
</reference>
<dbReference type="EMBL" id="JAACFV010000250">
    <property type="protein sequence ID" value="KAF7502464.1"/>
    <property type="molecule type" value="Genomic_DNA"/>
</dbReference>
<proteinExistence type="predicted"/>
<feature type="compositionally biased region" description="Basic and acidic residues" evidence="1">
    <location>
        <begin position="72"/>
        <end position="83"/>
    </location>
</feature>
<sequence>MKLQENYYDPDEDVKPSSPGLVPTQINYKPEKNSTAIHPNICAIIRIVVAGAGRENEQPRGPYRIYSCPSQEETKAEKGKKGSDSSVSG</sequence>
<protein>
    <submittedName>
        <fullName evidence="2">Uncharacterized protein</fullName>
    </submittedName>
</protein>
<gene>
    <name evidence="2" type="ORF">GJ744_005792</name>
</gene>
<evidence type="ECO:0000313" key="2">
    <source>
        <dbReference type="EMBL" id="KAF7502464.1"/>
    </source>
</evidence>
<feature type="region of interest" description="Disordered" evidence="1">
    <location>
        <begin position="1"/>
        <end position="21"/>
    </location>
</feature>
<dbReference type="AlphaFoldDB" id="A0A8H7DWZ9"/>